<feature type="compositionally biased region" description="Basic and acidic residues" evidence="3">
    <location>
        <begin position="149"/>
        <end position="161"/>
    </location>
</feature>
<evidence type="ECO:0000256" key="1">
    <source>
        <dbReference type="ARBA" id="ARBA00004123"/>
    </source>
</evidence>
<dbReference type="Pfam" id="PF11951">
    <property type="entry name" value="Fungal_trans_2"/>
    <property type="match status" value="1"/>
</dbReference>
<protein>
    <recommendedName>
        <fullName evidence="6">Zn(2)-C6 fungal-type domain-containing protein</fullName>
    </recommendedName>
</protein>
<evidence type="ECO:0000313" key="5">
    <source>
        <dbReference type="Proteomes" id="UP000053617"/>
    </source>
</evidence>
<evidence type="ECO:0000256" key="3">
    <source>
        <dbReference type="SAM" id="MobiDB-lite"/>
    </source>
</evidence>
<reference evidence="4 5" key="1">
    <citation type="submission" date="2015-01" db="EMBL/GenBank/DDBJ databases">
        <title>The Genome Sequence of Rhinocladiella mackenzie CBS 650.93.</title>
        <authorList>
            <consortium name="The Broad Institute Genomics Platform"/>
            <person name="Cuomo C."/>
            <person name="de Hoog S."/>
            <person name="Gorbushina A."/>
            <person name="Stielow B."/>
            <person name="Teixiera M."/>
            <person name="Abouelleil A."/>
            <person name="Chapman S.B."/>
            <person name="Priest M."/>
            <person name="Young S.K."/>
            <person name="Wortman J."/>
            <person name="Nusbaum C."/>
            <person name="Birren B."/>
        </authorList>
    </citation>
    <scope>NUCLEOTIDE SEQUENCE [LARGE SCALE GENOMIC DNA]</scope>
    <source>
        <strain evidence="4 5">CBS 650.93</strain>
    </source>
</reference>
<keyword evidence="2" id="KW-0539">Nucleus</keyword>
<keyword evidence="5" id="KW-1185">Reference proteome</keyword>
<dbReference type="HOGENOM" id="CLU_009030_2_2_1"/>
<dbReference type="InterPro" id="IPR021858">
    <property type="entry name" value="Fun_TF"/>
</dbReference>
<evidence type="ECO:0000256" key="2">
    <source>
        <dbReference type="ARBA" id="ARBA00023242"/>
    </source>
</evidence>
<gene>
    <name evidence="4" type="ORF">Z518_06701</name>
</gene>
<dbReference type="VEuPathDB" id="FungiDB:Z518_06701"/>
<dbReference type="GeneID" id="25294772"/>
<dbReference type="Proteomes" id="UP000053617">
    <property type="component" value="Unassembled WGS sequence"/>
</dbReference>
<evidence type="ECO:0008006" key="6">
    <source>
        <dbReference type="Google" id="ProtNLM"/>
    </source>
</evidence>
<accession>A0A0D2J2J2</accession>
<name>A0A0D2J2J2_9EURO</name>
<dbReference type="EMBL" id="KN847479">
    <property type="protein sequence ID" value="KIX03150.1"/>
    <property type="molecule type" value="Genomic_DNA"/>
</dbReference>
<dbReference type="PANTHER" id="PTHR37534:SF46">
    <property type="entry name" value="ZN(II)2CYS6 TRANSCRIPTION FACTOR (EUROFUNG)"/>
    <property type="match status" value="1"/>
</dbReference>
<feature type="region of interest" description="Disordered" evidence="3">
    <location>
        <begin position="147"/>
        <end position="170"/>
    </location>
</feature>
<comment type="subcellular location">
    <subcellularLocation>
        <location evidence="1">Nucleus</location>
    </subcellularLocation>
</comment>
<proteinExistence type="predicted"/>
<dbReference type="RefSeq" id="XP_013270286.1">
    <property type="nucleotide sequence ID" value="XM_013414832.1"/>
</dbReference>
<dbReference type="AlphaFoldDB" id="A0A0D2J2J2"/>
<evidence type="ECO:0000313" key="4">
    <source>
        <dbReference type="EMBL" id="KIX03150.1"/>
    </source>
</evidence>
<dbReference type="PANTHER" id="PTHR37534">
    <property type="entry name" value="TRANSCRIPTIONAL ACTIVATOR PROTEIN UGA3"/>
    <property type="match status" value="1"/>
</dbReference>
<dbReference type="GO" id="GO:0005634">
    <property type="term" value="C:nucleus"/>
    <property type="evidence" value="ECO:0007669"/>
    <property type="project" value="UniProtKB-SubCell"/>
</dbReference>
<dbReference type="STRING" id="1442369.A0A0D2J2J2"/>
<feature type="region of interest" description="Disordered" evidence="3">
    <location>
        <begin position="1"/>
        <end position="34"/>
    </location>
</feature>
<organism evidence="4 5">
    <name type="scientific">Rhinocladiella mackenziei CBS 650.93</name>
    <dbReference type="NCBI Taxonomy" id="1442369"/>
    <lineage>
        <taxon>Eukaryota</taxon>
        <taxon>Fungi</taxon>
        <taxon>Dikarya</taxon>
        <taxon>Ascomycota</taxon>
        <taxon>Pezizomycotina</taxon>
        <taxon>Eurotiomycetes</taxon>
        <taxon>Chaetothyriomycetidae</taxon>
        <taxon>Chaetothyriales</taxon>
        <taxon>Herpotrichiellaceae</taxon>
        <taxon>Rhinocladiella</taxon>
    </lineage>
</organism>
<feature type="compositionally biased region" description="Basic and acidic residues" evidence="3">
    <location>
        <begin position="21"/>
        <end position="33"/>
    </location>
</feature>
<sequence>MPVGKKRTREQKPKTKTFTGWERRFPPDKRSEADPLGCSRCQKAGLPCEGYDVKLYWITDEDTVAPSAIKRHAVSLEGSRAWSFPLGDIDQQLADIDACGEGRSGELPISTGPFGVFYAREPVLRAHDAATLDNDESTPSTETIVQEYHPSESDNYSKDDVLDPDTPTTISSPAKSNWLLQQISSTREASPCVYELHSGIFHDPIIDQLMENYVRNVANVLPPLPHPENPYSSIYVPRAMAGASNLILGLNCAASEMPSSNVAIFYALLATSAFHLRGSGMKRVSGFDVVARRFRAKAFASLQKALQEPYEMDERQALYSPSTPSTSHCEAVISAMLTLITMDVMEGSMSEYWIHLDGVDRVARQLRTEAQESPIIERLITISSFLSTVANTTSMDLPSIPWPDNNVATPGLRYPKSGVGHGLEFTYGITPTLANLMQRIVALSQHISYYVSNSTAFPPSLVSACLHLSDNLSRWSIDAEPLSHLFSDTDTDVTALLAKNHILAFAHGLRVYYHTRILSCTPSDMALYLDRVANYLIDIEEIKTRAGYDSNIAATITWPGFIASCEAKRGPQRDVWYRWWNGMLKYRIGNIAQLWNVVQEAWALRDEEGVTEVPAWMPVLRRSGKRILAV</sequence>
<dbReference type="OrthoDB" id="4151057at2759"/>